<dbReference type="CDD" id="cd00303">
    <property type="entry name" value="retropepsin_like"/>
    <property type="match status" value="1"/>
</dbReference>
<evidence type="ECO:0000313" key="1">
    <source>
        <dbReference type="EMBL" id="KAJ3779573.1"/>
    </source>
</evidence>
<keyword evidence="2" id="KW-1185">Reference proteome</keyword>
<dbReference type="SUPFAM" id="SSF50630">
    <property type="entry name" value="Acid proteases"/>
    <property type="match status" value="1"/>
</dbReference>
<organism evidence="1 2">
    <name type="scientific">Lentinula aff. detonsa</name>
    <dbReference type="NCBI Taxonomy" id="2804958"/>
    <lineage>
        <taxon>Eukaryota</taxon>
        <taxon>Fungi</taxon>
        <taxon>Dikarya</taxon>
        <taxon>Basidiomycota</taxon>
        <taxon>Agaricomycotina</taxon>
        <taxon>Agaricomycetes</taxon>
        <taxon>Agaricomycetidae</taxon>
        <taxon>Agaricales</taxon>
        <taxon>Marasmiineae</taxon>
        <taxon>Omphalotaceae</taxon>
        <taxon>Lentinula</taxon>
    </lineage>
</organism>
<comment type="caution">
    <text evidence="1">The sequence shown here is derived from an EMBL/GenBank/DDBJ whole genome shotgun (WGS) entry which is preliminary data.</text>
</comment>
<gene>
    <name evidence="1" type="ORF">GGU10DRAFT_382255</name>
</gene>
<reference evidence="1" key="1">
    <citation type="submission" date="2022-08" db="EMBL/GenBank/DDBJ databases">
        <authorList>
            <consortium name="DOE Joint Genome Institute"/>
            <person name="Min B."/>
            <person name="Riley R."/>
            <person name="Sierra-Patev S."/>
            <person name="Naranjo-Ortiz M."/>
            <person name="Looney B."/>
            <person name="Konkel Z."/>
            <person name="Slot J.C."/>
            <person name="Sakamoto Y."/>
            <person name="Steenwyk J.L."/>
            <person name="Rokas A."/>
            <person name="Carro J."/>
            <person name="Camarero S."/>
            <person name="Ferreira P."/>
            <person name="Molpeceres G."/>
            <person name="Ruiz-Duenas F.J."/>
            <person name="Serrano A."/>
            <person name="Henrissat B."/>
            <person name="Drula E."/>
            <person name="Hughes K.W."/>
            <person name="Mata J.L."/>
            <person name="Ishikawa N.K."/>
            <person name="Vargas-Isla R."/>
            <person name="Ushijima S."/>
            <person name="Smith C.A."/>
            <person name="Ahrendt S."/>
            <person name="Andreopoulos W."/>
            <person name="He G."/>
            <person name="Labutti K."/>
            <person name="Lipzen A."/>
            <person name="Ng V."/>
            <person name="Sandor L."/>
            <person name="Barry K."/>
            <person name="Martinez A.T."/>
            <person name="Xiao Y."/>
            <person name="Gibbons J.G."/>
            <person name="Terashima K."/>
            <person name="Hibbett D.S."/>
            <person name="Grigoriev I.V."/>
        </authorList>
    </citation>
    <scope>NUCLEOTIDE SEQUENCE</scope>
    <source>
        <strain evidence="1">TFB10291</strain>
    </source>
</reference>
<sequence length="259" mass="29817">MHSTYIDGIEMWLSNVQTNPGDTLEDVLKDQKITCFTVRSYDPNNYQIHDLIHEFKVLLPQTYMRNFHFDLTRWYQKQLFRGHRQIQLILDECVENTECVFGCLFNPVEDVDALKKHTSQTSQEVWSQEDQWSPIEINGVQVPRGTYPAIQRNAAMTKDFSRRIPKPLVVVVKLNGHPARALIDTGSLGDFISSTFTDQLGIQKMELTKPLPLQLAVQGSRSKINWGVKTQFQYQGISEQRYFDVANLSSYDIILGTPC</sequence>
<dbReference type="Gene3D" id="2.40.70.10">
    <property type="entry name" value="Acid Proteases"/>
    <property type="match status" value="1"/>
</dbReference>
<accession>A0AA38KW04</accession>
<dbReference type="AlphaFoldDB" id="A0AA38KW04"/>
<name>A0AA38KW04_9AGAR</name>
<dbReference type="InterPro" id="IPR021109">
    <property type="entry name" value="Peptidase_aspartic_dom_sf"/>
</dbReference>
<dbReference type="Proteomes" id="UP001163798">
    <property type="component" value="Unassembled WGS sequence"/>
</dbReference>
<dbReference type="EMBL" id="MU794612">
    <property type="protein sequence ID" value="KAJ3779573.1"/>
    <property type="molecule type" value="Genomic_DNA"/>
</dbReference>
<evidence type="ECO:0000313" key="2">
    <source>
        <dbReference type="Proteomes" id="UP001163798"/>
    </source>
</evidence>
<protein>
    <recommendedName>
        <fullName evidence="3">Peptidase A2 domain-containing protein</fullName>
    </recommendedName>
</protein>
<proteinExistence type="predicted"/>
<dbReference type="Pfam" id="PF13650">
    <property type="entry name" value="Asp_protease_2"/>
    <property type="match status" value="1"/>
</dbReference>
<evidence type="ECO:0008006" key="3">
    <source>
        <dbReference type="Google" id="ProtNLM"/>
    </source>
</evidence>